<protein>
    <submittedName>
        <fullName evidence="3">Cyclin-dependent kinases regulatory subunit</fullName>
    </submittedName>
</protein>
<feature type="compositionally biased region" description="Basic and acidic residues" evidence="1">
    <location>
        <begin position="86"/>
        <end position="96"/>
    </location>
</feature>
<feature type="region of interest" description="Disordered" evidence="1">
    <location>
        <begin position="86"/>
        <end position="105"/>
    </location>
</feature>
<name>A0A1I7WQ95_HETBA</name>
<dbReference type="WBParaSite" id="Hba_07324">
    <property type="protein sequence ID" value="Hba_07324"/>
    <property type="gene ID" value="Hba_07324"/>
</dbReference>
<keyword evidence="2" id="KW-1185">Reference proteome</keyword>
<evidence type="ECO:0000313" key="2">
    <source>
        <dbReference type="Proteomes" id="UP000095283"/>
    </source>
</evidence>
<dbReference type="Proteomes" id="UP000095283">
    <property type="component" value="Unplaced"/>
</dbReference>
<evidence type="ECO:0000256" key="1">
    <source>
        <dbReference type="SAM" id="MobiDB-lite"/>
    </source>
</evidence>
<accession>A0A1I7WQ95</accession>
<sequence>MSWKAELFFLVDFIYIETPIFGVPSTTKMSAEDSISSSSSDDTSSLLSYDSSERIQMHNTDTISVLETIVADRYYVNVHADTLLKQHSSNEKEDRTATPGRNLDTPVTPAIPIRAKILSDRIFSTLDESEITELLESAGWSYNEYLMGYRTVVRFA</sequence>
<organism evidence="2 3">
    <name type="scientific">Heterorhabditis bacteriophora</name>
    <name type="common">Entomopathogenic nematode worm</name>
    <dbReference type="NCBI Taxonomy" id="37862"/>
    <lineage>
        <taxon>Eukaryota</taxon>
        <taxon>Metazoa</taxon>
        <taxon>Ecdysozoa</taxon>
        <taxon>Nematoda</taxon>
        <taxon>Chromadorea</taxon>
        <taxon>Rhabditida</taxon>
        <taxon>Rhabditina</taxon>
        <taxon>Rhabditomorpha</taxon>
        <taxon>Strongyloidea</taxon>
        <taxon>Heterorhabditidae</taxon>
        <taxon>Heterorhabditis</taxon>
    </lineage>
</organism>
<evidence type="ECO:0000313" key="3">
    <source>
        <dbReference type="WBParaSite" id="Hba_07324"/>
    </source>
</evidence>
<dbReference type="AlphaFoldDB" id="A0A1I7WQ95"/>
<proteinExistence type="predicted"/>
<reference evidence="3" key="1">
    <citation type="submission" date="2016-11" db="UniProtKB">
        <authorList>
            <consortium name="WormBaseParasite"/>
        </authorList>
    </citation>
    <scope>IDENTIFICATION</scope>
</reference>